<accession>A0ABW6STI0</accession>
<sequence length="134" mass="14940">MTDGPDAHVSPRTDLVERSAPFLPAGSEIRQAFICQAAPNFTFFLITYLTGLTMFWIKYRCVAVTRDAIYVLESSKLSGGAKPQSLVATLPRHTQLGPVSGRWGQMNLLGERHWVHKRFHHEVAAADRDAGFTQ</sequence>
<organism evidence="1 2">
    <name type="scientific">Microtetraspora malaysiensis</name>
    <dbReference type="NCBI Taxonomy" id="161358"/>
    <lineage>
        <taxon>Bacteria</taxon>
        <taxon>Bacillati</taxon>
        <taxon>Actinomycetota</taxon>
        <taxon>Actinomycetes</taxon>
        <taxon>Streptosporangiales</taxon>
        <taxon>Streptosporangiaceae</taxon>
        <taxon>Microtetraspora</taxon>
    </lineage>
</organism>
<comment type="caution">
    <text evidence="1">The sequence shown here is derived from an EMBL/GenBank/DDBJ whole genome shotgun (WGS) entry which is preliminary data.</text>
</comment>
<keyword evidence="2" id="KW-1185">Reference proteome</keyword>
<protein>
    <recommendedName>
        <fullName evidence="3">PH domain-containing protein</fullName>
    </recommendedName>
</protein>
<name>A0ABW6STI0_9ACTN</name>
<reference evidence="1 2" key="1">
    <citation type="submission" date="2024-10" db="EMBL/GenBank/DDBJ databases">
        <title>The Natural Products Discovery Center: Release of the First 8490 Sequenced Strains for Exploring Actinobacteria Biosynthetic Diversity.</title>
        <authorList>
            <person name="Kalkreuter E."/>
            <person name="Kautsar S.A."/>
            <person name="Yang D."/>
            <person name="Bader C.D."/>
            <person name="Teijaro C.N."/>
            <person name="Fluegel L."/>
            <person name="Davis C.M."/>
            <person name="Simpson J.R."/>
            <person name="Lauterbach L."/>
            <person name="Steele A.D."/>
            <person name="Gui C."/>
            <person name="Meng S."/>
            <person name="Li G."/>
            <person name="Viehrig K."/>
            <person name="Ye F."/>
            <person name="Su P."/>
            <person name="Kiefer A.F."/>
            <person name="Nichols A."/>
            <person name="Cepeda A.J."/>
            <person name="Yan W."/>
            <person name="Fan B."/>
            <person name="Jiang Y."/>
            <person name="Adhikari A."/>
            <person name="Zheng C.-J."/>
            <person name="Schuster L."/>
            <person name="Cowan T.M."/>
            <person name="Smanski M.J."/>
            <person name="Chevrette M.G."/>
            <person name="De Carvalho L.P.S."/>
            <person name="Shen B."/>
        </authorList>
    </citation>
    <scope>NUCLEOTIDE SEQUENCE [LARGE SCALE GENOMIC DNA]</scope>
    <source>
        <strain evidence="1 2">NPDC002173</strain>
    </source>
</reference>
<proteinExistence type="predicted"/>
<dbReference type="RefSeq" id="WP_387413776.1">
    <property type="nucleotide sequence ID" value="NZ_JBIASD010000014.1"/>
</dbReference>
<evidence type="ECO:0008006" key="3">
    <source>
        <dbReference type="Google" id="ProtNLM"/>
    </source>
</evidence>
<gene>
    <name evidence="1" type="ORF">ACFYXI_22210</name>
</gene>
<evidence type="ECO:0000313" key="2">
    <source>
        <dbReference type="Proteomes" id="UP001602013"/>
    </source>
</evidence>
<evidence type="ECO:0000313" key="1">
    <source>
        <dbReference type="EMBL" id="MFF3668304.1"/>
    </source>
</evidence>
<dbReference type="EMBL" id="JBIASD010000014">
    <property type="protein sequence ID" value="MFF3668304.1"/>
    <property type="molecule type" value="Genomic_DNA"/>
</dbReference>
<dbReference type="Proteomes" id="UP001602013">
    <property type="component" value="Unassembled WGS sequence"/>
</dbReference>